<feature type="domain" description="Mandelate racemase/muconate lactonizing enzyme C-terminal" evidence="4">
    <location>
        <begin position="139"/>
        <end position="236"/>
    </location>
</feature>
<dbReference type="Pfam" id="PF02746">
    <property type="entry name" value="MR_MLE_N"/>
    <property type="match status" value="1"/>
</dbReference>
<dbReference type="InterPro" id="IPR036849">
    <property type="entry name" value="Enolase-like_C_sf"/>
</dbReference>
<accession>A0ABZ2HKP1</accession>
<dbReference type="Gene3D" id="3.30.390.10">
    <property type="entry name" value="Enolase-like, N-terminal domain"/>
    <property type="match status" value="1"/>
</dbReference>
<evidence type="ECO:0000313" key="6">
    <source>
        <dbReference type="Proteomes" id="UP001364156"/>
    </source>
</evidence>
<protein>
    <submittedName>
        <fullName evidence="5">Mandelate racemase/muconate lactonizing enzyme family protein</fullName>
    </submittedName>
</protein>
<keyword evidence="3" id="KW-0413">Isomerase</keyword>
<dbReference type="Proteomes" id="UP001364156">
    <property type="component" value="Chromosome"/>
</dbReference>
<keyword evidence="6" id="KW-1185">Reference proteome</keyword>
<dbReference type="Pfam" id="PF13378">
    <property type="entry name" value="MR_MLE_C"/>
    <property type="match status" value="1"/>
</dbReference>
<dbReference type="InterPro" id="IPR029017">
    <property type="entry name" value="Enolase-like_N"/>
</dbReference>
<proteinExistence type="inferred from homology"/>
<dbReference type="SUPFAM" id="SSF54826">
    <property type="entry name" value="Enolase N-terminal domain-like"/>
    <property type="match status" value="1"/>
</dbReference>
<gene>
    <name evidence="5" type="ORF">RZ517_15890</name>
</gene>
<reference evidence="5 6" key="1">
    <citation type="submission" date="2023-10" db="EMBL/GenBank/DDBJ databases">
        <title>Roseovarius strain S88 nov., isolated from a marine algae.</title>
        <authorList>
            <person name="Lee M.W."/>
            <person name="Lee J.K."/>
            <person name="Kim J.M."/>
            <person name="Choi D.G."/>
            <person name="Baek J.H."/>
            <person name="Bayburt H."/>
            <person name="Jung J.J."/>
            <person name="Han D.M."/>
            <person name="Jeon C.O."/>
        </authorList>
    </citation>
    <scope>NUCLEOTIDE SEQUENCE [LARGE SCALE GENOMIC DNA]</scope>
    <source>
        <strain evidence="5 6">S88</strain>
    </source>
</reference>
<dbReference type="SUPFAM" id="SSF51604">
    <property type="entry name" value="Enolase C-terminal domain-like"/>
    <property type="match status" value="1"/>
</dbReference>
<comment type="similarity">
    <text evidence="1">Belongs to the mandelate racemase/muconate lactonizing enzyme family.</text>
</comment>
<dbReference type="RefSeq" id="WP_338549102.1">
    <property type="nucleotide sequence ID" value="NZ_CP146069.1"/>
</dbReference>
<dbReference type="InterPro" id="IPR013342">
    <property type="entry name" value="Mandelate_racemase_C"/>
</dbReference>
<evidence type="ECO:0000313" key="5">
    <source>
        <dbReference type="EMBL" id="WWR46233.1"/>
    </source>
</evidence>
<name>A0ABZ2HKP1_9RHOB</name>
<dbReference type="InterPro" id="IPR029065">
    <property type="entry name" value="Enolase_C-like"/>
</dbReference>
<dbReference type="SMART" id="SM00922">
    <property type="entry name" value="MR_MLE"/>
    <property type="match status" value="1"/>
</dbReference>
<dbReference type="PANTHER" id="PTHR48073:SF2">
    <property type="entry name" value="O-SUCCINYLBENZOATE SYNTHASE"/>
    <property type="match status" value="1"/>
</dbReference>
<dbReference type="Gene3D" id="3.20.20.120">
    <property type="entry name" value="Enolase-like C-terminal domain"/>
    <property type="match status" value="1"/>
</dbReference>
<dbReference type="SFLD" id="SFLDS00001">
    <property type="entry name" value="Enolase"/>
    <property type="match status" value="1"/>
</dbReference>
<dbReference type="InterPro" id="IPR013341">
    <property type="entry name" value="Mandelate_racemase_N_dom"/>
</dbReference>
<evidence type="ECO:0000256" key="3">
    <source>
        <dbReference type="ARBA" id="ARBA00023235"/>
    </source>
</evidence>
<evidence type="ECO:0000256" key="2">
    <source>
        <dbReference type="ARBA" id="ARBA00022723"/>
    </source>
</evidence>
<dbReference type="EMBL" id="CP146069">
    <property type="protein sequence ID" value="WWR46233.1"/>
    <property type="molecule type" value="Genomic_DNA"/>
</dbReference>
<evidence type="ECO:0000256" key="1">
    <source>
        <dbReference type="ARBA" id="ARBA00008031"/>
    </source>
</evidence>
<evidence type="ECO:0000259" key="4">
    <source>
        <dbReference type="SMART" id="SM00922"/>
    </source>
</evidence>
<sequence length="356" mass="38606">MRIINIETIPFEPCFTGGGYAMSFVIQNTLYDQLVRITLEDGSQGVGENVRWPAVPMEEAEAAEAEMIEALKGRPLADLAGLIQTWCAQGRPWRGLCFALDTAYHHLISQKLGVPLVSLLGGPTEGDAQTYLSLSSEAPDDMAEVVRSKGAAFAVIQAKLGIGEVSDDIDRVRAVLNVMTPDQLLLADFNGALSVEQALTHLGELDDPRLIWEEPCNTYDENLELARKLAAPLMFDQSMIDLETYVRAVEDRAAHSVVIKPALLGSLSASRTARDMCATASIKMRIDGPWCGQIGAWAALSVAAGSQPGRVLASIDLTEPIETPSDLIVRNWPNRIAPSLTANLVGIFDDYLLQCQ</sequence>
<organism evidence="5 6">
    <name type="scientific">Roseovarius phycicola</name>
    <dbReference type="NCBI Taxonomy" id="3080976"/>
    <lineage>
        <taxon>Bacteria</taxon>
        <taxon>Pseudomonadati</taxon>
        <taxon>Pseudomonadota</taxon>
        <taxon>Alphaproteobacteria</taxon>
        <taxon>Rhodobacterales</taxon>
        <taxon>Roseobacteraceae</taxon>
        <taxon>Roseovarius</taxon>
    </lineage>
</organism>
<dbReference type="PANTHER" id="PTHR48073">
    <property type="entry name" value="O-SUCCINYLBENZOATE SYNTHASE-RELATED"/>
    <property type="match status" value="1"/>
</dbReference>
<keyword evidence="2" id="KW-0479">Metal-binding</keyword>